<accession>A0ABT5BSV4</accession>
<protein>
    <recommendedName>
        <fullName evidence="5">Tetratricopeptide repeat protein</fullName>
    </recommendedName>
</protein>
<gene>
    <name evidence="3" type="ORF">POL72_02765</name>
</gene>
<organism evidence="3 4">
    <name type="scientific">Sorangium atrum</name>
    <dbReference type="NCBI Taxonomy" id="2995308"/>
    <lineage>
        <taxon>Bacteria</taxon>
        <taxon>Pseudomonadati</taxon>
        <taxon>Myxococcota</taxon>
        <taxon>Polyangia</taxon>
        <taxon>Polyangiales</taxon>
        <taxon>Polyangiaceae</taxon>
        <taxon>Sorangium</taxon>
    </lineage>
</organism>
<dbReference type="Gene3D" id="1.25.40.10">
    <property type="entry name" value="Tetratricopeptide repeat domain"/>
    <property type="match status" value="1"/>
</dbReference>
<sequence length="292" mass="30785">MKEKDDVLRDAARALRTEADASRGRRDETRARVMRSLKAQRARRLAMVRVVVPLAAVLVGSVAWASAARWFPGGWDDVASRLGLRVSEAPSMPPAPPPHRALSGPRHAAEAPAPPEAEAPAPPEAEANAEAVAPEQPPLPAPIAEPPIAPASPRAPVLAVAPVRSASRQVAAVAPSVARLPAAPRPAAGDPQAIERPPAGPDADALYQAAHRAHFVERSPAAALAAWNAYLAAAPRGRFAVEAQYNRALCLVRLGRADEARRALEPFAQGAFGGYRQTESRSLLEAMRGADE</sequence>
<feature type="compositionally biased region" description="Pro residues" evidence="1">
    <location>
        <begin position="112"/>
        <end position="123"/>
    </location>
</feature>
<name>A0ABT5BSV4_9BACT</name>
<dbReference type="InterPro" id="IPR011990">
    <property type="entry name" value="TPR-like_helical_dom_sf"/>
</dbReference>
<feature type="compositionally biased region" description="Pro residues" evidence="1">
    <location>
        <begin position="135"/>
        <end position="145"/>
    </location>
</feature>
<keyword evidence="2" id="KW-1133">Transmembrane helix</keyword>
<comment type="caution">
    <text evidence="3">The sequence shown here is derived from an EMBL/GenBank/DDBJ whole genome shotgun (WGS) entry which is preliminary data.</text>
</comment>
<evidence type="ECO:0008006" key="5">
    <source>
        <dbReference type="Google" id="ProtNLM"/>
    </source>
</evidence>
<dbReference type="EMBL" id="JAQNDK010000001">
    <property type="protein sequence ID" value="MDC0676645.1"/>
    <property type="molecule type" value="Genomic_DNA"/>
</dbReference>
<feature type="transmembrane region" description="Helical" evidence="2">
    <location>
        <begin position="45"/>
        <end position="65"/>
    </location>
</feature>
<keyword evidence="4" id="KW-1185">Reference proteome</keyword>
<feature type="compositionally biased region" description="Low complexity" evidence="1">
    <location>
        <begin position="124"/>
        <end position="134"/>
    </location>
</feature>
<dbReference type="RefSeq" id="WP_272093423.1">
    <property type="nucleotide sequence ID" value="NZ_JAQNDK010000001.1"/>
</dbReference>
<proteinExistence type="predicted"/>
<evidence type="ECO:0000256" key="1">
    <source>
        <dbReference type="SAM" id="MobiDB-lite"/>
    </source>
</evidence>
<evidence type="ECO:0000313" key="4">
    <source>
        <dbReference type="Proteomes" id="UP001217485"/>
    </source>
</evidence>
<feature type="region of interest" description="Disordered" evidence="1">
    <location>
        <begin position="89"/>
        <end position="145"/>
    </location>
</feature>
<evidence type="ECO:0000313" key="3">
    <source>
        <dbReference type="EMBL" id="MDC0676645.1"/>
    </source>
</evidence>
<dbReference type="Proteomes" id="UP001217485">
    <property type="component" value="Unassembled WGS sequence"/>
</dbReference>
<evidence type="ECO:0000256" key="2">
    <source>
        <dbReference type="SAM" id="Phobius"/>
    </source>
</evidence>
<reference evidence="3 4" key="1">
    <citation type="submission" date="2023-01" db="EMBL/GenBank/DDBJ databases">
        <title>Minimal conservation of predation-associated metabolite biosynthetic gene clusters underscores biosynthetic potential of Myxococcota including descriptions for ten novel species: Archangium lansinium sp. nov., Myxococcus landrumus sp. nov., Nannocystis bai.</title>
        <authorList>
            <person name="Ahearne A."/>
            <person name="Stevens C."/>
            <person name="Dowd S."/>
        </authorList>
    </citation>
    <scope>NUCLEOTIDE SEQUENCE [LARGE SCALE GENOMIC DNA]</scope>
    <source>
        <strain evidence="3 4">WIWO2</strain>
    </source>
</reference>
<keyword evidence="2" id="KW-0812">Transmembrane</keyword>
<keyword evidence="2" id="KW-0472">Membrane</keyword>
<feature type="region of interest" description="Disordered" evidence="1">
    <location>
        <begin position="1"/>
        <end position="27"/>
    </location>
</feature>